<protein>
    <recommendedName>
        <fullName evidence="16">Cytochrome P450</fullName>
    </recommendedName>
</protein>
<dbReference type="PANTHER" id="PTHR24305">
    <property type="entry name" value="CYTOCHROME P450"/>
    <property type="match status" value="1"/>
</dbReference>
<dbReference type="PRINTS" id="PR00465">
    <property type="entry name" value="EP450IV"/>
</dbReference>
<evidence type="ECO:0000256" key="8">
    <source>
        <dbReference type="ARBA" id="ARBA00022989"/>
    </source>
</evidence>
<evidence type="ECO:0000313" key="15">
    <source>
        <dbReference type="Proteomes" id="UP000620124"/>
    </source>
</evidence>
<name>A0A8H6YB34_9AGAR</name>
<evidence type="ECO:0000256" key="13">
    <source>
        <dbReference type="PIRSR" id="PIRSR602403-1"/>
    </source>
</evidence>
<accession>A0A8H6YB34</accession>
<dbReference type="Pfam" id="PF00067">
    <property type="entry name" value="p450"/>
    <property type="match status" value="1"/>
</dbReference>
<keyword evidence="9" id="KW-0560">Oxidoreductase</keyword>
<feature type="binding site" description="axial binding residue" evidence="13">
    <location>
        <position position="491"/>
    </location>
    <ligand>
        <name>heme</name>
        <dbReference type="ChEBI" id="CHEBI:30413"/>
    </ligand>
    <ligandPart>
        <name>Fe</name>
        <dbReference type="ChEBI" id="CHEBI:18248"/>
    </ligandPart>
</feature>
<evidence type="ECO:0000256" key="7">
    <source>
        <dbReference type="ARBA" id="ARBA00022723"/>
    </source>
</evidence>
<dbReference type="CDD" id="cd11069">
    <property type="entry name" value="CYP_FUM15-like"/>
    <property type="match status" value="1"/>
</dbReference>
<evidence type="ECO:0000256" key="11">
    <source>
        <dbReference type="ARBA" id="ARBA00023033"/>
    </source>
</evidence>
<dbReference type="PRINTS" id="PR00385">
    <property type="entry name" value="P450"/>
</dbReference>
<dbReference type="InterPro" id="IPR036396">
    <property type="entry name" value="Cyt_P450_sf"/>
</dbReference>
<dbReference type="EMBL" id="JACAZI010000007">
    <property type="protein sequence ID" value="KAF7356483.1"/>
    <property type="molecule type" value="Genomic_DNA"/>
</dbReference>
<evidence type="ECO:0000256" key="12">
    <source>
        <dbReference type="ARBA" id="ARBA00023136"/>
    </source>
</evidence>
<keyword evidence="10 13" id="KW-0408">Iron</keyword>
<keyword evidence="7 13" id="KW-0479">Metal-binding</keyword>
<sequence>MSLNLSKSLLGTVVSYVVYLVVKAVHSQLTSPLRNLPGPPTAHWFYGNTQELVKDQFSGLIEHWVQQYGHTFRIHRILGKYDLLTIDTKAIHHFITNTHIYQKSEMMREDLSRIVGPGLLVVENEDHRRQVDNIPFTFFGPVVDVSKQRKIMNPAFGRNEVRALTDIFVHKSIELRDIWVRQAARCGGVARVEALSMLSKTSLDIIGLAGFNYDIHALEADEHASPDELIEAFERLCSLQTGISISRIIRRQFPILRHIPTKADRIAKESQAQMMRIGRRILEDSKREAEEGGTFETGRGRDLLSLLVRANTSKDVSASQRLSEEDVLAQVPTFLVAGHETTSTALTWALFALTQNTAAQTRLREELLTVSTDQPTLDELDNLPYMDCVVRETLRMHSPVTDINRIALQDDVVPLETPFIDRNGVVRQTLQIKKGQLIFIPITPLNRDAAIWGADAMEFKPERWAGAAPISTPIPGVYSHMLTFIGGPRNCIGFRFALAEMKALLFTLVRAFEFELAVPRAEIGQKDTGIVIRPMLLSQPEAGNQLPLLVKPVTA</sequence>
<evidence type="ECO:0000256" key="2">
    <source>
        <dbReference type="ARBA" id="ARBA00004370"/>
    </source>
</evidence>
<dbReference type="GO" id="GO:0016020">
    <property type="term" value="C:membrane"/>
    <property type="evidence" value="ECO:0007669"/>
    <property type="project" value="UniProtKB-SubCell"/>
</dbReference>
<evidence type="ECO:0008006" key="16">
    <source>
        <dbReference type="Google" id="ProtNLM"/>
    </source>
</evidence>
<dbReference type="OrthoDB" id="1470350at2759"/>
<evidence type="ECO:0000256" key="1">
    <source>
        <dbReference type="ARBA" id="ARBA00001971"/>
    </source>
</evidence>
<dbReference type="InterPro" id="IPR002403">
    <property type="entry name" value="Cyt_P450_E_grp-IV"/>
</dbReference>
<keyword evidence="6" id="KW-0812">Transmembrane</keyword>
<dbReference type="GO" id="GO:0005506">
    <property type="term" value="F:iron ion binding"/>
    <property type="evidence" value="ECO:0007669"/>
    <property type="project" value="InterPro"/>
</dbReference>
<evidence type="ECO:0000256" key="5">
    <source>
        <dbReference type="ARBA" id="ARBA00022617"/>
    </source>
</evidence>
<dbReference type="SUPFAM" id="SSF48264">
    <property type="entry name" value="Cytochrome P450"/>
    <property type="match status" value="1"/>
</dbReference>
<keyword evidence="15" id="KW-1185">Reference proteome</keyword>
<evidence type="ECO:0000256" key="4">
    <source>
        <dbReference type="ARBA" id="ARBA00010617"/>
    </source>
</evidence>
<proteinExistence type="inferred from homology"/>
<dbReference type="GO" id="GO:0016705">
    <property type="term" value="F:oxidoreductase activity, acting on paired donors, with incorporation or reduction of molecular oxygen"/>
    <property type="evidence" value="ECO:0007669"/>
    <property type="project" value="InterPro"/>
</dbReference>
<dbReference type="GO" id="GO:0020037">
    <property type="term" value="F:heme binding"/>
    <property type="evidence" value="ECO:0007669"/>
    <property type="project" value="InterPro"/>
</dbReference>
<dbReference type="PANTHER" id="PTHR24305:SF166">
    <property type="entry name" value="CYTOCHROME P450 12A4, MITOCHONDRIAL-RELATED"/>
    <property type="match status" value="1"/>
</dbReference>
<evidence type="ECO:0000313" key="14">
    <source>
        <dbReference type="EMBL" id="KAF7356483.1"/>
    </source>
</evidence>
<dbReference type="AlphaFoldDB" id="A0A8H6YB34"/>
<keyword evidence="8" id="KW-1133">Transmembrane helix</keyword>
<dbReference type="InterPro" id="IPR050121">
    <property type="entry name" value="Cytochrome_P450_monoxygenase"/>
</dbReference>
<evidence type="ECO:0000256" key="6">
    <source>
        <dbReference type="ARBA" id="ARBA00022692"/>
    </source>
</evidence>
<comment type="caution">
    <text evidence="14">The sequence shown here is derived from an EMBL/GenBank/DDBJ whole genome shotgun (WGS) entry which is preliminary data.</text>
</comment>
<dbReference type="InterPro" id="IPR001128">
    <property type="entry name" value="Cyt_P450"/>
</dbReference>
<keyword evidence="5 13" id="KW-0349">Heme</keyword>
<evidence type="ECO:0000256" key="10">
    <source>
        <dbReference type="ARBA" id="ARBA00023004"/>
    </source>
</evidence>
<reference evidence="14" key="1">
    <citation type="submission" date="2020-05" db="EMBL/GenBank/DDBJ databases">
        <title>Mycena genomes resolve the evolution of fungal bioluminescence.</title>
        <authorList>
            <person name="Tsai I.J."/>
        </authorList>
    </citation>
    <scope>NUCLEOTIDE SEQUENCE</scope>
    <source>
        <strain evidence="14">CCC161011</strain>
    </source>
</reference>
<keyword evidence="12" id="KW-0472">Membrane</keyword>
<comment type="subcellular location">
    <subcellularLocation>
        <location evidence="2">Membrane</location>
    </subcellularLocation>
</comment>
<comment type="pathway">
    <text evidence="3">Secondary metabolite biosynthesis; terpenoid biosynthesis.</text>
</comment>
<dbReference type="Gene3D" id="1.10.630.10">
    <property type="entry name" value="Cytochrome P450"/>
    <property type="match status" value="1"/>
</dbReference>
<comment type="similarity">
    <text evidence="4">Belongs to the cytochrome P450 family.</text>
</comment>
<dbReference type="GO" id="GO:0004497">
    <property type="term" value="F:monooxygenase activity"/>
    <property type="evidence" value="ECO:0007669"/>
    <property type="project" value="UniProtKB-KW"/>
</dbReference>
<comment type="cofactor">
    <cofactor evidence="1 13">
        <name>heme</name>
        <dbReference type="ChEBI" id="CHEBI:30413"/>
    </cofactor>
</comment>
<keyword evidence="11" id="KW-0503">Monooxygenase</keyword>
<dbReference type="Proteomes" id="UP000620124">
    <property type="component" value="Unassembled WGS sequence"/>
</dbReference>
<gene>
    <name evidence="14" type="ORF">MVEN_00981400</name>
</gene>
<evidence type="ECO:0000256" key="3">
    <source>
        <dbReference type="ARBA" id="ARBA00004721"/>
    </source>
</evidence>
<organism evidence="14 15">
    <name type="scientific">Mycena venus</name>
    <dbReference type="NCBI Taxonomy" id="2733690"/>
    <lineage>
        <taxon>Eukaryota</taxon>
        <taxon>Fungi</taxon>
        <taxon>Dikarya</taxon>
        <taxon>Basidiomycota</taxon>
        <taxon>Agaricomycotina</taxon>
        <taxon>Agaricomycetes</taxon>
        <taxon>Agaricomycetidae</taxon>
        <taxon>Agaricales</taxon>
        <taxon>Marasmiineae</taxon>
        <taxon>Mycenaceae</taxon>
        <taxon>Mycena</taxon>
    </lineage>
</organism>
<evidence type="ECO:0000256" key="9">
    <source>
        <dbReference type="ARBA" id="ARBA00023002"/>
    </source>
</evidence>